<dbReference type="PROSITE" id="PS50158">
    <property type="entry name" value="ZF_CCHC"/>
    <property type="match status" value="1"/>
</dbReference>
<dbReference type="InterPro" id="IPR005162">
    <property type="entry name" value="Retrotrans_gag_dom"/>
</dbReference>
<dbReference type="PANTHER" id="PTHR15503:SF22">
    <property type="entry name" value="TRANSPOSON TY3-I GAG POLYPROTEIN"/>
    <property type="match status" value="1"/>
</dbReference>
<evidence type="ECO:0000313" key="5">
    <source>
        <dbReference type="RefSeq" id="XP_060546169.1"/>
    </source>
</evidence>
<proteinExistence type="predicted"/>
<dbReference type="Gene3D" id="4.10.60.10">
    <property type="entry name" value="Zinc finger, CCHC-type"/>
    <property type="match status" value="1"/>
</dbReference>
<keyword evidence="1" id="KW-0479">Metal-binding</keyword>
<dbReference type="SUPFAM" id="SSF57756">
    <property type="entry name" value="Retrovirus zinc finger-like domains"/>
    <property type="match status" value="1"/>
</dbReference>
<dbReference type="InterPro" id="IPR032567">
    <property type="entry name" value="RTL1-rel"/>
</dbReference>
<name>A0ABM3ZCS3_PANGU</name>
<dbReference type="Pfam" id="PF00098">
    <property type="entry name" value="zf-CCHC"/>
    <property type="match status" value="1"/>
</dbReference>
<dbReference type="Pfam" id="PF03732">
    <property type="entry name" value="Retrotrans_gag"/>
    <property type="match status" value="1"/>
</dbReference>
<keyword evidence="4" id="KW-1185">Reference proteome</keyword>
<protein>
    <submittedName>
        <fullName evidence="5">Cysteine-rich protein 2 isoform X1</fullName>
    </submittedName>
</protein>
<sequence>MWKKAEKTVSLLKLLWRRGKQTPGGRPKRQPAGERKSLRRAHPRLRQLEEEMQPAREPQPCRGPPRRRKKPKIPPVPGKFDGNPKTLGFFLTQVWNHMQDWGEDYETDAAKVRSVANALEGVAAEWMVVLHNNNSLLLRNYNQFMRALRRRFEDHLAERKARLRMKSIQQGRRPVAEYIQEFRELAPYMTGWSEMALLESFKDGLNDEIYRDCRSMGVPDDLDRWYIVAEDVEIELKRSELRGRRMGDQSSSFYRKGAAKMTGGKTEFKPKSKPFTCFKCGKEGHRAAECFSKPPPKATGASQKKSDKIPAKTRGTALKGEVVEFPPRNQRELGTPTNDDDSETDSDSDTDERVSHTEEPLLIPVEVRVPSTGTHAQLLALLDSGCTRWVDCRRGPS</sequence>
<dbReference type="PANTHER" id="PTHR15503">
    <property type="entry name" value="LDOC1 RELATED"/>
    <property type="match status" value="1"/>
</dbReference>
<dbReference type="SMART" id="SM00343">
    <property type="entry name" value="ZnF_C2HC"/>
    <property type="match status" value="1"/>
</dbReference>
<feature type="compositionally biased region" description="Acidic residues" evidence="2">
    <location>
        <begin position="338"/>
        <end position="350"/>
    </location>
</feature>
<evidence type="ECO:0000259" key="3">
    <source>
        <dbReference type="PROSITE" id="PS50158"/>
    </source>
</evidence>
<reference evidence="5" key="1">
    <citation type="submission" date="2025-08" db="UniProtKB">
        <authorList>
            <consortium name="RefSeq"/>
        </authorList>
    </citation>
    <scope>IDENTIFICATION</scope>
    <source>
        <tissue evidence="5">Blood</tissue>
    </source>
</reference>
<gene>
    <name evidence="5" type="primary">CRIP2</name>
</gene>
<feature type="region of interest" description="Disordered" evidence="2">
    <location>
        <begin position="288"/>
        <end position="362"/>
    </location>
</feature>
<feature type="region of interest" description="Disordered" evidence="2">
    <location>
        <begin position="15"/>
        <end position="81"/>
    </location>
</feature>
<accession>A0ABM3ZCS3</accession>
<dbReference type="RefSeq" id="XP_060546169.1">
    <property type="nucleotide sequence ID" value="XM_060690186.1"/>
</dbReference>
<dbReference type="InterPro" id="IPR001878">
    <property type="entry name" value="Znf_CCHC"/>
</dbReference>
<keyword evidence="1" id="KW-0863">Zinc-finger</keyword>
<organism evidence="4 5">
    <name type="scientific">Pantherophis guttatus</name>
    <name type="common">Corn snake</name>
    <name type="synonym">Elaphe guttata</name>
    <dbReference type="NCBI Taxonomy" id="94885"/>
    <lineage>
        <taxon>Eukaryota</taxon>
        <taxon>Metazoa</taxon>
        <taxon>Chordata</taxon>
        <taxon>Craniata</taxon>
        <taxon>Vertebrata</taxon>
        <taxon>Euteleostomi</taxon>
        <taxon>Lepidosauria</taxon>
        <taxon>Squamata</taxon>
        <taxon>Bifurcata</taxon>
        <taxon>Unidentata</taxon>
        <taxon>Episquamata</taxon>
        <taxon>Toxicofera</taxon>
        <taxon>Serpentes</taxon>
        <taxon>Colubroidea</taxon>
        <taxon>Colubridae</taxon>
        <taxon>Colubrinae</taxon>
        <taxon>Pantherophis</taxon>
    </lineage>
</organism>
<dbReference type="InterPro" id="IPR036875">
    <property type="entry name" value="Znf_CCHC_sf"/>
</dbReference>
<dbReference type="GeneID" id="117661251"/>
<dbReference type="Proteomes" id="UP001652622">
    <property type="component" value="Unplaced"/>
</dbReference>
<keyword evidence="1" id="KW-0862">Zinc</keyword>
<evidence type="ECO:0000256" key="1">
    <source>
        <dbReference type="PROSITE-ProRule" id="PRU00047"/>
    </source>
</evidence>
<evidence type="ECO:0000256" key="2">
    <source>
        <dbReference type="SAM" id="MobiDB-lite"/>
    </source>
</evidence>
<evidence type="ECO:0000313" key="4">
    <source>
        <dbReference type="Proteomes" id="UP001652622"/>
    </source>
</evidence>
<feature type="domain" description="CCHC-type" evidence="3">
    <location>
        <begin position="277"/>
        <end position="290"/>
    </location>
</feature>